<dbReference type="Gene3D" id="3.40.50.10150">
    <property type="entry name" value="B12-dependent dehydatase associated subunit"/>
    <property type="match status" value="1"/>
</dbReference>
<evidence type="ECO:0000256" key="1">
    <source>
        <dbReference type="SAM" id="MobiDB-lite"/>
    </source>
</evidence>
<feature type="region of interest" description="Disordered" evidence="1">
    <location>
        <begin position="28"/>
        <end position="57"/>
    </location>
</feature>
<proteinExistence type="predicted"/>
<dbReference type="SUPFAM" id="SSF52968">
    <property type="entry name" value="B12-dependent dehydatase associated subunit"/>
    <property type="match status" value="1"/>
</dbReference>
<protein>
    <submittedName>
        <fullName evidence="2">Dehydratase, medium subunit</fullName>
    </submittedName>
</protein>
<dbReference type="InterPro" id="IPR025541">
    <property type="entry name" value="Ppandiol/glycerol_DHydtase_msu"/>
</dbReference>
<organism evidence="2 3">
    <name type="scientific">Lentilactobacillus parafarraginis DSM 18390 = JCM 14109</name>
    <dbReference type="NCBI Taxonomy" id="1423786"/>
    <lineage>
        <taxon>Bacteria</taxon>
        <taxon>Bacillati</taxon>
        <taxon>Bacillota</taxon>
        <taxon>Bacilli</taxon>
        <taxon>Lactobacillales</taxon>
        <taxon>Lactobacillaceae</taxon>
        <taxon>Lentilactobacillus</taxon>
    </lineage>
</organism>
<dbReference type="InterPro" id="IPR003208">
    <property type="entry name" value="Dehydtase/Dehydtase_re"/>
</dbReference>
<evidence type="ECO:0000313" key="3">
    <source>
        <dbReference type="Proteomes" id="UP000051010"/>
    </source>
</evidence>
<dbReference type="Pfam" id="PF02288">
    <property type="entry name" value="Dehydratase_MU"/>
    <property type="match status" value="1"/>
</dbReference>
<feature type="compositionally biased region" description="Low complexity" evidence="1">
    <location>
        <begin position="35"/>
        <end position="56"/>
    </location>
</feature>
<dbReference type="PIRSF" id="PIRSF018506">
    <property type="entry name" value="Prpndl_dhdrts_md"/>
    <property type="match status" value="1"/>
</dbReference>
<dbReference type="AlphaFoldDB" id="A0A0R1YYH0"/>
<dbReference type="Proteomes" id="UP000051010">
    <property type="component" value="Unassembled WGS sequence"/>
</dbReference>
<dbReference type="InterPro" id="IPR010254">
    <property type="entry name" value="B12-dep_deHydtase_bsu"/>
</dbReference>
<name>A0A0R1YYH0_9LACO</name>
<reference evidence="2 3" key="1">
    <citation type="journal article" date="2015" name="Genome Announc.">
        <title>Expanding the biotechnology potential of lactobacilli through comparative genomics of 213 strains and associated genera.</title>
        <authorList>
            <person name="Sun Z."/>
            <person name="Harris H.M."/>
            <person name="McCann A."/>
            <person name="Guo C."/>
            <person name="Argimon S."/>
            <person name="Zhang W."/>
            <person name="Yang X."/>
            <person name="Jeffery I.B."/>
            <person name="Cooney J.C."/>
            <person name="Kagawa T.F."/>
            <person name="Liu W."/>
            <person name="Song Y."/>
            <person name="Salvetti E."/>
            <person name="Wrobel A."/>
            <person name="Rasinkangas P."/>
            <person name="Parkhill J."/>
            <person name="Rea M.C."/>
            <person name="O'Sullivan O."/>
            <person name="Ritari J."/>
            <person name="Douillard F.P."/>
            <person name="Paul Ross R."/>
            <person name="Yang R."/>
            <person name="Briner A.E."/>
            <person name="Felis G.E."/>
            <person name="de Vos W.M."/>
            <person name="Barrangou R."/>
            <person name="Klaenhammer T.R."/>
            <person name="Caufield P.W."/>
            <person name="Cui Y."/>
            <person name="Zhang H."/>
            <person name="O'Toole P.W."/>
        </authorList>
    </citation>
    <scope>NUCLEOTIDE SEQUENCE [LARGE SCALE GENOMIC DNA]</scope>
    <source>
        <strain evidence="2 3">DSM 18390</strain>
    </source>
</reference>
<dbReference type="EMBL" id="AZFZ01000024">
    <property type="protein sequence ID" value="KRM43932.1"/>
    <property type="molecule type" value="Genomic_DNA"/>
</dbReference>
<comment type="caution">
    <text evidence="2">The sequence shown here is derived from an EMBL/GenBank/DDBJ whole genome shotgun (WGS) entry which is preliminary data.</text>
</comment>
<gene>
    <name evidence="2" type="ORF">FD47_GL001145</name>
</gene>
<dbReference type="RefSeq" id="WP_054734275.1">
    <property type="nucleotide sequence ID" value="NZ_AZFZ01000024.1"/>
</dbReference>
<sequence length="240" mass="25754">MADIDEDLVRKIVREVLAQTQIDKPIDFQKNNAQTGSSVGTSESASESSSGSTTAVLEKNPSWFQPIGPAKPGYSKDEIVIAVAPAFATVLTKTESEVSHKEALRQVIAGIEEEGLKARVVKVYDTSDVSFMAVEADQLSGSGISIGIQSKGTAIIHQKDQEALNNLELFPEAPVVDAAMFRAIGKNAARYAKGDSPEPVSQPNDQMARPNFQAISAILHIRETHQVVTGKPAEEIQVTL</sequence>
<evidence type="ECO:0000313" key="2">
    <source>
        <dbReference type="EMBL" id="KRM43932.1"/>
    </source>
</evidence>
<dbReference type="PATRIC" id="fig|1423786.4.peg.1229"/>
<dbReference type="NCBIfam" id="NF011616">
    <property type="entry name" value="PRK15042.1"/>
    <property type="match status" value="1"/>
</dbReference>
<accession>A0A0R1YYH0</accession>